<feature type="compositionally biased region" description="Basic and acidic residues" evidence="1">
    <location>
        <begin position="128"/>
        <end position="138"/>
    </location>
</feature>
<proteinExistence type="predicted"/>
<feature type="compositionally biased region" description="Basic and acidic residues" evidence="1">
    <location>
        <begin position="1061"/>
        <end position="1070"/>
    </location>
</feature>
<gene>
    <name evidence="2" type="ORF">FRX48_02685</name>
</gene>
<name>A0A5M8PZJ8_9LECA</name>
<evidence type="ECO:0000256" key="1">
    <source>
        <dbReference type="SAM" id="MobiDB-lite"/>
    </source>
</evidence>
<dbReference type="Proteomes" id="UP000324767">
    <property type="component" value="Unassembled WGS sequence"/>
</dbReference>
<dbReference type="AlphaFoldDB" id="A0A5M8PZJ8"/>
<feature type="compositionally biased region" description="Basic and acidic residues" evidence="1">
    <location>
        <begin position="1125"/>
        <end position="1134"/>
    </location>
</feature>
<dbReference type="EMBL" id="VXIT01000003">
    <property type="protein sequence ID" value="KAA6414322.1"/>
    <property type="molecule type" value="Genomic_DNA"/>
</dbReference>
<feature type="region of interest" description="Disordered" evidence="1">
    <location>
        <begin position="200"/>
        <end position="225"/>
    </location>
</feature>
<evidence type="ECO:0000313" key="3">
    <source>
        <dbReference type="Proteomes" id="UP000324767"/>
    </source>
</evidence>
<organism evidence="2 3">
    <name type="scientific">Lasallia pustulata</name>
    <dbReference type="NCBI Taxonomy" id="136370"/>
    <lineage>
        <taxon>Eukaryota</taxon>
        <taxon>Fungi</taxon>
        <taxon>Dikarya</taxon>
        <taxon>Ascomycota</taxon>
        <taxon>Pezizomycotina</taxon>
        <taxon>Lecanoromycetes</taxon>
        <taxon>OSLEUM clade</taxon>
        <taxon>Umbilicariomycetidae</taxon>
        <taxon>Umbilicariales</taxon>
        <taxon>Umbilicariaceae</taxon>
        <taxon>Lasallia</taxon>
    </lineage>
</organism>
<protein>
    <submittedName>
        <fullName evidence="2">Uncharacterized protein</fullName>
    </submittedName>
</protein>
<accession>A0A5M8PZJ8</accession>
<reference evidence="2 3" key="1">
    <citation type="submission" date="2019-09" db="EMBL/GenBank/DDBJ databases">
        <title>The hologenome of the rock-dwelling lichen Lasallia pustulata.</title>
        <authorList>
            <person name="Greshake Tzovaras B."/>
            <person name="Segers F."/>
            <person name="Bicker A."/>
            <person name="Dal Grande F."/>
            <person name="Otte J."/>
            <person name="Hankeln T."/>
            <person name="Schmitt I."/>
            <person name="Ebersberger I."/>
        </authorList>
    </citation>
    <scope>NUCLEOTIDE SEQUENCE [LARGE SCALE GENOMIC DNA]</scope>
    <source>
        <strain evidence="2">A1-1</strain>
    </source>
</reference>
<sequence length="1177" mass="132115">MPSNFWYCGWCGHGPMDYALDIRCVHCNRHRGPYAEVATGFEDVLPRQATASMESTSISVDQSAPSGNEYPAPQIPQIPEGIFLMRDALLPLIFNEPWQHNGGISGRLMERIQAQRRKMPSISTGSEYTRDSSGKEDDTVASSVEFGGIGLEGKDDAGLDSAVGVDNDLDNDEADSTCTDDSVGVNDHLEWLKRANLEDSDEADSICADDSSRPEEPSSLRMPLPPDLDSDWDLLNPRAHKAKIDRVQASAVANSAFYLLAQQKEDDNRALPSLNQRMPRILFPERGFSNYESLDTKMWTPLEPVQIEYVNFAYMATLWRVYTGSNRATVEPRELPRVAIELVDAGTLLRLHRDLLESRNLLVRVCFNVRELCQSSISQGFISILVVSDSRPGVASLQSVSVNQVYKFTQLVDSLLNALYWTLSRKTTFPIVEQGIRGDVGGYMSNLGKIGDAFEAEVLAQDSRFGLQAVVDICRVMGHVLDVGLLTYCDTHVQALDETFLGSRTERFEIHYPVLSTKTQAQSPAVVMRPRSLSCLHKFLRERKVWVFHYGLLGKNPGVSSDAKLYLSTSIEAFADIWGPIWKVSPKGSTDNVVLRYNVGLGAIVPWTRSLDSEPEKLPEEAFCHWIQPAEIASHEETTLTINGQENPLLLIGGAPKVTISPSMECCADPVSLLHTMQCQGSLQRFGTANPHRYRDSETIQLQAGYGPVHGAYQAQFKHRPGVTWKEYFVERWKMEPDRRNPRLLEYWFGVEVSLCTFNSRRQRLLRILESKPMRNHLLNAFFTWTDPKCEPAYYSALNSEDSYAFYNLYVSRPDWRLELGAAVSLCFEVLLQTGLDHNQDLKAFYAPTSTGDQEWLAMIRHKDHSWAGLLKDSEHCATMAVATETCLEVSKPGWPKFPGQQCRQGPNQGDTFTVLETKLVCYRSSKEPKSRDRHLPDSRLSIGSSGFLKVLIRLKRDGLLVRWNPRTPFLGRAQEYFSACEQHSEHMDDGFLNVNRSEIYVVSRNASKLLPVARATLRSKEAFGQDQGAPQAHATNSNLDYLLQDPCAPSAPFHSATSSKEGRDVDSEQKNPVSQDDDLYQDIDTSKHKRKGREGIQSKAITHDKSLTDEQNSRTPKQAPLKQQGREKSRTENSENDFQHPCSTLHSPSLGFQNSRSTSGYAEEILFGIRGMRNTG</sequence>
<feature type="compositionally biased region" description="Basic and acidic residues" evidence="1">
    <location>
        <begin position="1094"/>
        <end position="1113"/>
    </location>
</feature>
<dbReference type="OrthoDB" id="5429239at2759"/>
<feature type="compositionally biased region" description="Polar residues" evidence="1">
    <location>
        <begin position="1142"/>
        <end position="1161"/>
    </location>
</feature>
<evidence type="ECO:0000313" key="2">
    <source>
        <dbReference type="EMBL" id="KAA6414322.1"/>
    </source>
</evidence>
<feature type="region of interest" description="Disordered" evidence="1">
    <location>
        <begin position="116"/>
        <end position="183"/>
    </location>
</feature>
<comment type="caution">
    <text evidence="2">The sequence shown here is derived from an EMBL/GenBank/DDBJ whole genome shotgun (WGS) entry which is preliminary data.</text>
</comment>
<feature type="region of interest" description="Disordered" evidence="1">
    <location>
        <begin position="1044"/>
        <end position="1161"/>
    </location>
</feature>